<evidence type="ECO:0000313" key="3">
    <source>
        <dbReference type="Proteomes" id="UP001319180"/>
    </source>
</evidence>
<protein>
    <submittedName>
        <fullName evidence="2">DUF2383 domain-containing protein</fullName>
    </submittedName>
</protein>
<dbReference type="EMBL" id="JAHESC010000010">
    <property type="protein sequence ID" value="MBT1686671.1"/>
    <property type="molecule type" value="Genomic_DNA"/>
</dbReference>
<dbReference type="Pfam" id="PF09537">
    <property type="entry name" value="DUF2383"/>
    <property type="match status" value="1"/>
</dbReference>
<accession>A0AAP2D783</accession>
<proteinExistence type="predicted"/>
<comment type="caution">
    <text evidence="2">The sequence shown here is derived from an EMBL/GenBank/DDBJ whole genome shotgun (WGS) entry which is preliminary data.</text>
</comment>
<sequence>MTHSREISHLNTLVSLHYDRIACYAQATDLLTPVAKGLDAAPFFAQLAQGCLHAVRELTAEIKRLGGVPAAAQTLGGKTLLLWMEVQTAVSGNALQTIMGSCLRMNRMAVRGYERAMGSQAAFSDTVRQQLLDQKIGLEATSTLIQTYKDLQRSYLVSEQV</sequence>
<evidence type="ECO:0000313" key="2">
    <source>
        <dbReference type="EMBL" id="MBT1686671.1"/>
    </source>
</evidence>
<name>A0AAP2D783_9BACT</name>
<gene>
    <name evidence="2" type="ORF">KK078_08895</name>
</gene>
<keyword evidence="3" id="KW-1185">Reference proteome</keyword>
<reference evidence="2 3" key="1">
    <citation type="submission" date="2021-05" db="EMBL/GenBank/DDBJ databases">
        <title>A Polyphasic approach of four new species of the genus Ohtaekwangia: Ohtaekwangia histidinii sp. nov., Ohtaekwangia cretensis sp. nov., Ohtaekwangia indiensis sp. nov., Ohtaekwangia reichenbachii sp. nov. from diverse environment.</title>
        <authorList>
            <person name="Octaviana S."/>
        </authorList>
    </citation>
    <scope>NUCLEOTIDE SEQUENCE [LARGE SCALE GENOMIC DNA]</scope>
    <source>
        <strain evidence="2 3">PWU37</strain>
    </source>
</reference>
<dbReference type="RefSeq" id="WP_262898631.1">
    <property type="nucleotide sequence ID" value="NZ_JAHESC010000010.1"/>
</dbReference>
<organism evidence="2 3">
    <name type="scientific">Dawidia soli</name>
    <dbReference type="NCBI Taxonomy" id="2782352"/>
    <lineage>
        <taxon>Bacteria</taxon>
        <taxon>Pseudomonadati</taxon>
        <taxon>Bacteroidota</taxon>
        <taxon>Cytophagia</taxon>
        <taxon>Cytophagales</taxon>
        <taxon>Chryseotaleaceae</taxon>
        <taxon>Dawidia</taxon>
    </lineage>
</organism>
<dbReference type="Gene3D" id="1.20.1260.10">
    <property type="match status" value="1"/>
</dbReference>
<evidence type="ECO:0000259" key="1">
    <source>
        <dbReference type="Pfam" id="PF09537"/>
    </source>
</evidence>
<dbReference type="InterPro" id="IPR012347">
    <property type="entry name" value="Ferritin-like"/>
</dbReference>
<dbReference type="AlphaFoldDB" id="A0AAP2D783"/>
<feature type="domain" description="DUF2383" evidence="1">
    <location>
        <begin position="6"/>
        <end position="117"/>
    </location>
</feature>
<dbReference type="InterPro" id="IPR019052">
    <property type="entry name" value="DUF2383"/>
</dbReference>
<dbReference type="Proteomes" id="UP001319180">
    <property type="component" value="Unassembled WGS sequence"/>
</dbReference>